<evidence type="ECO:0000313" key="2">
    <source>
        <dbReference type="Proteomes" id="UP000265520"/>
    </source>
</evidence>
<dbReference type="PANTHER" id="PTHR11439">
    <property type="entry name" value="GAG-POL-RELATED RETROTRANSPOSON"/>
    <property type="match status" value="1"/>
</dbReference>
<accession>A0A392Q9D9</accession>
<evidence type="ECO:0000313" key="1">
    <source>
        <dbReference type="EMBL" id="MCI21003.1"/>
    </source>
</evidence>
<dbReference type="EMBL" id="LXQA010122818">
    <property type="protein sequence ID" value="MCI21003.1"/>
    <property type="molecule type" value="Genomic_DNA"/>
</dbReference>
<dbReference type="SUPFAM" id="SSF56672">
    <property type="entry name" value="DNA/RNA polymerases"/>
    <property type="match status" value="1"/>
</dbReference>
<dbReference type="AlphaFoldDB" id="A0A392Q9D9"/>
<feature type="non-terminal residue" evidence="1">
    <location>
        <position position="1"/>
    </location>
</feature>
<protein>
    <recommendedName>
        <fullName evidence="3">Copia protein</fullName>
    </recommendedName>
</protein>
<evidence type="ECO:0008006" key="3">
    <source>
        <dbReference type="Google" id="ProtNLM"/>
    </source>
</evidence>
<dbReference type="InterPro" id="IPR043502">
    <property type="entry name" value="DNA/RNA_pol_sf"/>
</dbReference>
<dbReference type="CDD" id="cd09272">
    <property type="entry name" value="RNase_HI_RT_Ty1"/>
    <property type="match status" value="1"/>
</dbReference>
<name>A0A392Q9D9_9FABA</name>
<dbReference type="Proteomes" id="UP000265520">
    <property type="component" value="Unassembled WGS sequence"/>
</dbReference>
<organism evidence="1 2">
    <name type="scientific">Trifolium medium</name>
    <dbReference type="NCBI Taxonomy" id="97028"/>
    <lineage>
        <taxon>Eukaryota</taxon>
        <taxon>Viridiplantae</taxon>
        <taxon>Streptophyta</taxon>
        <taxon>Embryophyta</taxon>
        <taxon>Tracheophyta</taxon>
        <taxon>Spermatophyta</taxon>
        <taxon>Magnoliopsida</taxon>
        <taxon>eudicotyledons</taxon>
        <taxon>Gunneridae</taxon>
        <taxon>Pentapetalae</taxon>
        <taxon>rosids</taxon>
        <taxon>fabids</taxon>
        <taxon>Fabales</taxon>
        <taxon>Fabaceae</taxon>
        <taxon>Papilionoideae</taxon>
        <taxon>50 kb inversion clade</taxon>
        <taxon>NPAAA clade</taxon>
        <taxon>Hologalegina</taxon>
        <taxon>IRL clade</taxon>
        <taxon>Trifolieae</taxon>
        <taxon>Trifolium</taxon>
    </lineage>
</organism>
<keyword evidence="2" id="KW-1185">Reference proteome</keyword>
<proteinExistence type="predicted"/>
<dbReference type="PANTHER" id="PTHR11439:SF462">
    <property type="match status" value="1"/>
</dbReference>
<sequence length="151" mass="17085">WASCPLTRRSLTGWFILLGQSPISWKTKKQHTVSRSSAEAEYRSMATTTCELKWLKSVLSCLGVSHSQPMRLYCDSQAALHIAKNPVFHERTKHIEVDCHFVRNEILAGHIRPSYVSTHVQLADILTKALGRSQFLSLLRKLGIHNLHAPT</sequence>
<reference evidence="1 2" key="1">
    <citation type="journal article" date="2018" name="Front. Plant Sci.">
        <title>Red Clover (Trifolium pratense) and Zigzag Clover (T. medium) - A Picture of Genomic Similarities and Differences.</title>
        <authorList>
            <person name="Dluhosova J."/>
            <person name="Istvanek J."/>
            <person name="Nedelnik J."/>
            <person name="Repkova J."/>
        </authorList>
    </citation>
    <scope>NUCLEOTIDE SEQUENCE [LARGE SCALE GENOMIC DNA]</scope>
    <source>
        <strain evidence="2">cv. 10/8</strain>
        <tissue evidence="1">Leaf</tissue>
    </source>
</reference>
<comment type="caution">
    <text evidence="1">The sequence shown here is derived from an EMBL/GenBank/DDBJ whole genome shotgun (WGS) entry which is preliminary data.</text>
</comment>